<name>A0A383BIN9_9ZZZZ</name>
<dbReference type="AlphaFoldDB" id="A0A383BIN9"/>
<evidence type="ECO:0000313" key="2">
    <source>
        <dbReference type="EMBL" id="SVE19653.1"/>
    </source>
</evidence>
<feature type="transmembrane region" description="Helical" evidence="1">
    <location>
        <begin position="12"/>
        <end position="34"/>
    </location>
</feature>
<reference evidence="2" key="1">
    <citation type="submission" date="2018-05" db="EMBL/GenBank/DDBJ databases">
        <authorList>
            <person name="Lanie J.A."/>
            <person name="Ng W.-L."/>
            <person name="Kazmierczak K.M."/>
            <person name="Andrzejewski T.M."/>
            <person name="Davidsen T.M."/>
            <person name="Wayne K.J."/>
            <person name="Tettelin H."/>
            <person name="Glass J.I."/>
            <person name="Rusch D."/>
            <person name="Podicherti R."/>
            <person name="Tsui H.-C.T."/>
            <person name="Winkler M.E."/>
        </authorList>
    </citation>
    <scope>NUCLEOTIDE SEQUENCE</scope>
</reference>
<keyword evidence="1" id="KW-1133">Transmembrane helix</keyword>
<organism evidence="2">
    <name type="scientific">marine metagenome</name>
    <dbReference type="NCBI Taxonomy" id="408172"/>
    <lineage>
        <taxon>unclassified sequences</taxon>
        <taxon>metagenomes</taxon>
        <taxon>ecological metagenomes</taxon>
    </lineage>
</organism>
<proteinExistence type="predicted"/>
<accession>A0A383BIN9</accession>
<sequence>MEPGVGRDNLFSLFWDVLYLPIEYKIFSFIYKLFGKRGKTLVKYKHGFRRTDEEIVESARRSGFEFVSREDFDFIDEFRRSVLLNRIIGRSSLAQRIFSILGRWNPYLRVFKFKKISNNFHRL</sequence>
<keyword evidence="1" id="KW-0812">Transmembrane</keyword>
<dbReference type="EMBL" id="UINC01200665">
    <property type="protein sequence ID" value="SVE19653.1"/>
    <property type="molecule type" value="Genomic_DNA"/>
</dbReference>
<evidence type="ECO:0000256" key="1">
    <source>
        <dbReference type="SAM" id="Phobius"/>
    </source>
</evidence>
<keyword evidence="1" id="KW-0472">Membrane</keyword>
<gene>
    <name evidence="2" type="ORF">METZ01_LOCUS472507</name>
</gene>
<protein>
    <submittedName>
        <fullName evidence="2">Uncharacterized protein</fullName>
    </submittedName>
</protein>